<feature type="transmembrane region" description="Helical" evidence="1">
    <location>
        <begin position="166"/>
        <end position="191"/>
    </location>
</feature>
<dbReference type="HOGENOM" id="CLU_021043_2_0_1"/>
<dbReference type="Proteomes" id="UP000053989">
    <property type="component" value="Unassembled WGS sequence"/>
</dbReference>
<dbReference type="STRING" id="1036808.A0A0C3E4L9"/>
<feature type="transmembrane region" description="Helical" evidence="1">
    <location>
        <begin position="20"/>
        <end position="44"/>
    </location>
</feature>
<feature type="transmembrane region" description="Helical" evidence="1">
    <location>
        <begin position="66"/>
        <end position="90"/>
    </location>
</feature>
<keyword evidence="1" id="KW-1133">Transmembrane helix</keyword>
<dbReference type="AlphaFoldDB" id="A0A0C3E4L9"/>
<name>A0A0C3E4L9_9AGAM</name>
<reference evidence="2 3" key="1">
    <citation type="submission" date="2014-04" db="EMBL/GenBank/DDBJ databases">
        <authorList>
            <consortium name="DOE Joint Genome Institute"/>
            <person name="Kuo A."/>
            <person name="Kohler A."/>
            <person name="Nagy L.G."/>
            <person name="Floudas D."/>
            <person name="Copeland A."/>
            <person name="Barry K.W."/>
            <person name="Cichocki N."/>
            <person name="Veneault-Fourrey C."/>
            <person name="LaButti K."/>
            <person name="Lindquist E.A."/>
            <person name="Lipzen A."/>
            <person name="Lundell T."/>
            <person name="Morin E."/>
            <person name="Murat C."/>
            <person name="Sun H."/>
            <person name="Tunlid A."/>
            <person name="Henrissat B."/>
            <person name="Grigoriev I.V."/>
            <person name="Hibbett D.S."/>
            <person name="Martin F."/>
            <person name="Nordberg H.P."/>
            <person name="Cantor M.N."/>
            <person name="Hua S.X."/>
        </authorList>
    </citation>
    <scope>NUCLEOTIDE SEQUENCE [LARGE SCALE GENOMIC DNA]</scope>
    <source>
        <strain evidence="2 3">Foug A</strain>
    </source>
</reference>
<accession>A0A0C3E4L9</accession>
<keyword evidence="1" id="KW-0472">Membrane</keyword>
<feature type="transmembrane region" description="Helical" evidence="1">
    <location>
        <begin position="382"/>
        <end position="402"/>
    </location>
</feature>
<dbReference type="EMBL" id="KN822011">
    <property type="protein sequence ID" value="KIM67740.1"/>
    <property type="molecule type" value="Genomic_DNA"/>
</dbReference>
<proteinExistence type="predicted"/>
<evidence type="ECO:0000313" key="2">
    <source>
        <dbReference type="EMBL" id="KIM67740.1"/>
    </source>
</evidence>
<keyword evidence="1" id="KW-0812">Transmembrane</keyword>
<keyword evidence="3" id="KW-1185">Reference proteome</keyword>
<evidence type="ECO:0000256" key="1">
    <source>
        <dbReference type="SAM" id="Phobius"/>
    </source>
</evidence>
<dbReference type="PROSITE" id="PS51257">
    <property type="entry name" value="PROKAR_LIPOPROTEIN"/>
    <property type="match status" value="1"/>
</dbReference>
<dbReference type="InParanoid" id="A0A0C3E4L9"/>
<protein>
    <submittedName>
        <fullName evidence="2">Uncharacterized protein</fullName>
    </submittedName>
</protein>
<sequence>MPKPVTGPDFYDRSCLSRRVALFGLFISSLVGVACTACNVHVFLSEGTMFTGVAFVPLKQWWQRELVGLGANLLVALCTEATGFVHSVALRSALASEQRLGFNTNLRLLSAARGALNPNGKMFNGLMALLLVVSYSSGILVTLAIVTGSPEDRTWSIPSDPSITQIYISNVALLVLGVALLLQVFIAVIAVRKADIWTWSSSPFDITAALVHHTQVTPVQRRCMHGVKDVGTDMPLFPRKKQPSAWRSHSSVRKVVIALWALLFACIVWGFVVAHISAGNLRNAFPSWSFFSGQRSDVAGYHISLLGKTAWVDWVACYLGTMLTQGWVTLALHCSELVANVIRDEKAWRCATKMKGAKVSTHPLAPVLGSWLSLTLLCAKALLHWMLGLAISLQGTASAGVLTSISVSMYPAQIFNLAVALLVLSLIFTATALYSPKGPQPAAYGHVQTLANLIDKWSPVMWWGDKPAPGGSRFRHAGTNDSLLPLVWMSKKYA</sequence>
<feature type="transmembrane region" description="Helical" evidence="1">
    <location>
        <begin position="255"/>
        <end position="278"/>
    </location>
</feature>
<feature type="transmembrane region" description="Helical" evidence="1">
    <location>
        <begin position="414"/>
        <end position="434"/>
    </location>
</feature>
<feature type="transmembrane region" description="Helical" evidence="1">
    <location>
        <begin position="126"/>
        <end position="146"/>
    </location>
</feature>
<dbReference type="OrthoDB" id="2688021at2759"/>
<reference evidence="3" key="2">
    <citation type="submission" date="2015-01" db="EMBL/GenBank/DDBJ databases">
        <title>Evolutionary Origins and Diversification of the Mycorrhizal Mutualists.</title>
        <authorList>
            <consortium name="DOE Joint Genome Institute"/>
            <consortium name="Mycorrhizal Genomics Consortium"/>
            <person name="Kohler A."/>
            <person name="Kuo A."/>
            <person name="Nagy L.G."/>
            <person name="Floudas D."/>
            <person name="Copeland A."/>
            <person name="Barry K.W."/>
            <person name="Cichocki N."/>
            <person name="Veneault-Fourrey C."/>
            <person name="LaButti K."/>
            <person name="Lindquist E.A."/>
            <person name="Lipzen A."/>
            <person name="Lundell T."/>
            <person name="Morin E."/>
            <person name="Murat C."/>
            <person name="Riley R."/>
            <person name="Ohm R."/>
            <person name="Sun H."/>
            <person name="Tunlid A."/>
            <person name="Henrissat B."/>
            <person name="Grigoriev I.V."/>
            <person name="Hibbett D.S."/>
            <person name="Martin F."/>
        </authorList>
    </citation>
    <scope>NUCLEOTIDE SEQUENCE [LARGE SCALE GENOMIC DNA]</scope>
    <source>
        <strain evidence="3">Foug A</strain>
    </source>
</reference>
<organism evidence="2 3">
    <name type="scientific">Scleroderma citrinum Foug A</name>
    <dbReference type="NCBI Taxonomy" id="1036808"/>
    <lineage>
        <taxon>Eukaryota</taxon>
        <taxon>Fungi</taxon>
        <taxon>Dikarya</taxon>
        <taxon>Basidiomycota</taxon>
        <taxon>Agaricomycotina</taxon>
        <taxon>Agaricomycetes</taxon>
        <taxon>Agaricomycetidae</taxon>
        <taxon>Boletales</taxon>
        <taxon>Sclerodermatineae</taxon>
        <taxon>Sclerodermataceae</taxon>
        <taxon>Scleroderma</taxon>
    </lineage>
</organism>
<gene>
    <name evidence="2" type="ORF">SCLCIDRAFT_1209862</name>
</gene>
<evidence type="ECO:0000313" key="3">
    <source>
        <dbReference type="Proteomes" id="UP000053989"/>
    </source>
</evidence>